<reference evidence="6" key="1">
    <citation type="submission" date="2023-02" db="EMBL/GenBank/DDBJ databases">
        <title>Identification and recombinant expression of a fungal hydrolase from Papiliotrema laurentii that hydrolyzes apple cutin and clears colloidal polyester polyurethane.</title>
        <authorList>
            <consortium name="DOE Joint Genome Institute"/>
            <person name="Roman V.A."/>
            <person name="Bojanowski C."/>
            <person name="Crable B.R."/>
            <person name="Wagner D.N."/>
            <person name="Hung C.S."/>
            <person name="Nadeau L.J."/>
            <person name="Schratz L."/>
            <person name="Haridas S."/>
            <person name="Pangilinan J."/>
            <person name="Lipzen A."/>
            <person name="Na H."/>
            <person name="Yan M."/>
            <person name="Ng V."/>
            <person name="Grigoriev I.V."/>
            <person name="Spatafora J.W."/>
            <person name="Barlow D."/>
            <person name="Biffinger J."/>
            <person name="Kelley-Loughnane N."/>
            <person name="Varaljay V.A."/>
            <person name="Crookes-Goodson W.J."/>
        </authorList>
    </citation>
    <scope>NUCLEOTIDE SEQUENCE</scope>
    <source>
        <strain evidence="6">5307AH</strain>
    </source>
</reference>
<comment type="catalytic activity">
    <reaction evidence="5">
        <text>hydrogencarbonate + H(+) = CO2 + H2O</text>
        <dbReference type="Rhea" id="RHEA:10748"/>
        <dbReference type="ChEBI" id="CHEBI:15377"/>
        <dbReference type="ChEBI" id="CHEBI:15378"/>
        <dbReference type="ChEBI" id="CHEBI:16526"/>
        <dbReference type="ChEBI" id="CHEBI:17544"/>
        <dbReference type="EC" id="4.2.1.1"/>
    </reaction>
</comment>
<dbReference type="InterPro" id="IPR001765">
    <property type="entry name" value="Carbonic_anhydrase"/>
</dbReference>
<dbReference type="Proteomes" id="UP001182556">
    <property type="component" value="Unassembled WGS sequence"/>
</dbReference>
<dbReference type="GO" id="GO:0004089">
    <property type="term" value="F:carbonate dehydratase activity"/>
    <property type="evidence" value="ECO:0007669"/>
    <property type="project" value="UniProtKB-UniRule"/>
</dbReference>
<evidence type="ECO:0000256" key="4">
    <source>
        <dbReference type="PIRSR" id="PIRSR601765-1"/>
    </source>
</evidence>
<evidence type="ECO:0000256" key="2">
    <source>
        <dbReference type="ARBA" id="ARBA00022723"/>
    </source>
</evidence>
<keyword evidence="7" id="KW-1185">Reference proteome</keyword>
<dbReference type="GO" id="GO:0008270">
    <property type="term" value="F:zinc ion binding"/>
    <property type="evidence" value="ECO:0007669"/>
    <property type="project" value="UniProtKB-UniRule"/>
</dbReference>
<dbReference type="AlphaFoldDB" id="A0AAD9CXG4"/>
<evidence type="ECO:0000313" key="7">
    <source>
        <dbReference type="Proteomes" id="UP001182556"/>
    </source>
</evidence>
<dbReference type="InterPro" id="IPR036874">
    <property type="entry name" value="Carbonic_anhydrase_sf"/>
</dbReference>
<feature type="binding site" evidence="4">
    <location>
        <position position="51"/>
    </location>
    <ligand>
        <name>Zn(2+)</name>
        <dbReference type="ChEBI" id="CHEBI:29105"/>
    </ligand>
</feature>
<gene>
    <name evidence="6" type="ORF">DB88DRAFT_297583</name>
</gene>
<dbReference type="Gene3D" id="3.40.1050.10">
    <property type="entry name" value="Carbonic anhydrase"/>
    <property type="match status" value="1"/>
</dbReference>
<evidence type="ECO:0000313" key="6">
    <source>
        <dbReference type="EMBL" id="KAK1923420.1"/>
    </source>
</evidence>
<dbReference type="PANTHER" id="PTHR43175">
    <property type="entry name" value="CARBONIC ANHYDRASE"/>
    <property type="match status" value="1"/>
</dbReference>
<comment type="similarity">
    <text evidence="1 5">Belongs to the beta-class carbonic anhydrase family.</text>
</comment>
<name>A0AAD9CXG4_PAPLA</name>
<comment type="function">
    <text evidence="5">Reversible hydration of carbon dioxide.</text>
</comment>
<keyword evidence="2 4" id="KW-0479">Metal-binding</keyword>
<proteinExistence type="inferred from homology"/>
<evidence type="ECO:0000256" key="1">
    <source>
        <dbReference type="ARBA" id="ARBA00006217"/>
    </source>
</evidence>
<comment type="cofactor">
    <cofactor evidence="4">
        <name>Zn(2+)</name>
        <dbReference type="ChEBI" id="CHEBI:29105"/>
    </cofactor>
    <text evidence="4">Binds 1 zinc ion per subunit.</text>
</comment>
<comment type="caution">
    <text evidence="6">The sequence shown here is derived from an EMBL/GenBank/DDBJ whole genome shotgun (WGS) entry which is preliminary data.</text>
</comment>
<feature type="binding site" evidence="4">
    <location>
        <position position="101"/>
    </location>
    <ligand>
        <name>Zn(2+)</name>
        <dbReference type="ChEBI" id="CHEBI:29105"/>
    </ligand>
</feature>
<keyword evidence="3 4" id="KW-0862">Zinc</keyword>
<dbReference type="Pfam" id="PF00484">
    <property type="entry name" value="Pro_CA"/>
    <property type="match status" value="1"/>
</dbReference>
<evidence type="ECO:0000256" key="5">
    <source>
        <dbReference type="RuleBase" id="RU003956"/>
    </source>
</evidence>
<protein>
    <recommendedName>
        <fullName evidence="5">Carbonic anhydrase</fullName>
        <ecNumber evidence="5">4.2.1.1</ecNumber>
    </recommendedName>
    <alternativeName>
        <fullName evidence="5">Carbonate dehydratase</fullName>
    </alternativeName>
</protein>
<organism evidence="6 7">
    <name type="scientific">Papiliotrema laurentii</name>
    <name type="common">Cryptococcus laurentii</name>
    <dbReference type="NCBI Taxonomy" id="5418"/>
    <lineage>
        <taxon>Eukaryota</taxon>
        <taxon>Fungi</taxon>
        <taxon>Dikarya</taxon>
        <taxon>Basidiomycota</taxon>
        <taxon>Agaricomycotina</taxon>
        <taxon>Tremellomycetes</taxon>
        <taxon>Tremellales</taxon>
        <taxon>Rhynchogastremaceae</taxon>
        <taxon>Papiliotrema</taxon>
    </lineage>
</organism>
<sequence>MSAATSTSNAARYALHCNQTYAHSLASPEQSMPVNPGPPPTKHVAIVTCMDARLDVFRMFGLEMGEAHVIRVGGGRTPDALRSLVASEHVLGTKEIMVIHHTDCGFTKAPSEDMVRKEVRASLGGLAVGHFAFMPITEGLEQSVKDDVEFLRQNPYIRKDAEITGWIYETTKGTIQQVNA</sequence>
<dbReference type="SMART" id="SM00947">
    <property type="entry name" value="Pro_CA"/>
    <property type="match status" value="1"/>
</dbReference>
<evidence type="ECO:0000256" key="3">
    <source>
        <dbReference type="ARBA" id="ARBA00022833"/>
    </source>
</evidence>
<dbReference type="SUPFAM" id="SSF53056">
    <property type="entry name" value="beta-carbonic anhydrase, cab"/>
    <property type="match status" value="1"/>
</dbReference>
<dbReference type="PANTHER" id="PTHR43175:SF3">
    <property type="entry name" value="CARBON DISULFIDE HYDROLASE"/>
    <property type="match status" value="1"/>
</dbReference>
<feature type="binding site" evidence="4">
    <location>
        <position position="49"/>
    </location>
    <ligand>
        <name>Zn(2+)</name>
        <dbReference type="ChEBI" id="CHEBI:29105"/>
    </ligand>
</feature>
<dbReference type="CDD" id="cd03379">
    <property type="entry name" value="beta_CA_cladeD"/>
    <property type="match status" value="1"/>
</dbReference>
<dbReference type="EMBL" id="JAODAN010000006">
    <property type="protein sequence ID" value="KAK1923420.1"/>
    <property type="molecule type" value="Genomic_DNA"/>
</dbReference>
<dbReference type="EC" id="4.2.1.1" evidence="5"/>
<feature type="binding site" evidence="4">
    <location>
        <position position="104"/>
    </location>
    <ligand>
        <name>Zn(2+)</name>
        <dbReference type="ChEBI" id="CHEBI:29105"/>
    </ligand>
</feature>
<accession>A0AAD9CXG4</accession>
<keyword evidence="5" id="KW-0456">Lyase</keyword>